<dbReference type="AlphaFoldDB" id="A0ABD2MLV7"/>
<name>A0ABD2MLV7_9CUCU</name>
<dbReference type="Proteomes" id="UP001516400">
    <property type="component" value="Unassembled WGS sequence"/>
</dbReference>
<feature type="non-terminal residue" evidence="1">
    <location>
        <position position="62"/>
    </location>
</feature>
<dbReference type="EMBL" id="JABFTP020000001">
    <property type="protein sequence ID" value="KAL3267360.1"/>
    <property type="molecule type" value="Genomic_DNA"/>
</dbReference>
<proteinExistence type="predicted"/>
<gene>
    <name evidence="1" type="ORF">HHI36_011491</name>
</gene>
<evidence type="ECO:0000313" key="2">
    <source>
        <dbReference type="Proteomes" id="UP001516400"/>
    </source>
</evidence>
<reference evidence="1 2" key="1">
    <citation type="journal article" date="2021" name="BMC Biol.">
        <title>Horizontally acquired antibacterial genes associated with adaptive radiation of ladybird beetles.</title>
        <authorList>
            <person name="Li H.S."/>
            <person name="Tang X.F."/>
            <person name="Huang Y.H."/>
            <person name="Xu Z.Y."/>
            <person name="Chen M.L."/>
            <person name="Du X.Y."/>
            <person name="Qiu B.Y."/>
            <person name="Chen P.T."/>
            <person name="Zhang W."/>
            <person name="Slipinski A."/>
            <person name="Escalona H.E."/>
            <person name="Waterhouse R.M."/>
            <person name="Zwick A."/>
            <person name="Pang H."/>
        </authorList>
    </citation>
    <scope>NUCLEOTIDE SEQUENCE [LARGE SCALE GENOMIC DNA]</scope>
    <source>
        <strain evidence="1">SYSU2018</strain>
    </source>
</reference>
<organism evidence="1 2">
    <name type="scientific">Cryptolaemus montrouzieri</name>
    <dbReference type="NCBI Taxonomy" id="559131"/>
    <lineage>
        <taxon>Eukaryota</taxon>
        <taxon>Metazoa</taxon>
        <taxon>Ecdysozoa</taxon>
        <taxon>Arthropoda</taxon>
        <taxon>Hexapoda</taxon>
        <taxon>Insecta</taxon>
        <taxon>Pterygota</taxon>
        <taxon>Neoptera</taxon>
        <taxon>Endopterygota</taxon>
        <taxon>Coleoptera</taxon>
        <taxon>Polyphaga</taxon>
        <taxon>Cucujiformia</taxon>
        <taxon>Coccinelloidea</taxon>
        <taxon>Coccinellidae</taxon>
        <taxon>Scymninae</taxon>
        <taxon>Scymnini</taxon>
        <taxon>Cryptolaemus</taxon>
    </lineage>
</organism>
<keyword evidence="2" id="KW-1185">Reference proteome</keyword>
<protein>
    <submittedName>
        <fullName evidence="1">Uncharacterized protein</fullName>
    </submittedName>
</protein>
<evidence type="ECO:0000313" key="1">
    <source>
        <dbReference type="EMBL" id="KAL3267360.1"/>
    </source>
</evidence>
<comment type="caution">
    <text evidence="1">The sequence shown here is derived from an EMBL/GenBank/DDBJ whole genome shotgun (WGS) entry which is preliminary data.</text>
</comment>
<sequence>MDKTDFLVVINHPQTGTNNILNIRVKHEFGIENDTQVADSLDPTKITVFNLIRKVLDMNSTS</sequence>
<accession>A0ABD2MLV7</accession>